<dbReference type="STRING" id="630390.A0A0C4FDY5"/>
<accession>A0A0C4FDY5</accession>
<dbReference type="EMBL" id="ADAS02000241">
    <property type="protein sequence ID" value="OAV87952.1"/>
    <property type="molecule type" value="Genomic_DNA"/>
</dbReference>
<evidence type="ECO:0000313" key="3">
    <source>
        <dbReference type="EnsemblFungi" id="PTTG_11441-t43_1-p1"/>
    </source>
</evidence>
<gene>
    <name evidence="2" type="ORF">PTTG_11441</name>
</gene>
<evidence type="ECO:0000313" key="4">
    <source>
        <dbReference type="Proteomes" id="UP000005240"/>
    </source>
</evidence>
<keyword evidence="4" id="KW-1185">Reference proteome</keyword>
<dbReference type="AlphaFoldDB" id="A0A0C4FDY5"/>
<feature type="region of interest" description="Disordered" evidence="1">
    <location>
        <begin position="138"/>
        <end position="238"/>
    </location>
</feature>
<reference evidence="3 4" key="3">
    <citation type="journal article" date="2017" name="G3 (Bethesda)">
        <title>Comparative analysis highlights variable genome content of wheat rusts and divergence of the mating loci.</title>
        <authorList>
            <person name="Cuomo C.A."/>
            <person name="Bakkeren G."/>
            <person name="Khalil H.B."/>
            <person name="Panwar V."/>
            <person name="Joly D."/>
            <person name="Linning R."/>
            <person name="Sakthikumar S."/>
            <person name="Song X."/>
            <person name="Adiconis X."/>
            <person name="Fan L."/>
            <person name="Goldberg J.M."/>
            <person name="Levin J.Z."/>
            <person name="Young S."/>
            <person name="Zeng Q."/>
            <person name="Anikster Y."/>
            <person name="Bruce M."/>
            <person name="Wang M."/>
            <person name="Yin C."/>
            <person name="McCallum B."/>
            <person name="Szabo L.J."/>
            <person name="Hulbert S."/>
            <person name="Chen X."/>
            <person name="Fellers J.P."/>
        </authorList>
    </citation>
    <scope>NUCLEOTIDE SEQUENCE</scope>
    <source>
        <strain evidence="3">isolate 1-1 / race 1 (BBBD)</strain>
        <strain evidence="4">Isolate 1-1 / race 1 (BBBD)</strain>
    </source>
</reference>
<evidence type="ECO:0000313" key="2">
    <source>
        <dbReference type="EMBL" id="OAV87952.1"/>
    </source>
</evidence>
<reference evidence="2" key="1">
    <citation type="submission" date="2009-11" db="EMBL/GenBank/DDBJ databases">
        <authorList>
            <consortium name="The Broad Institute Genome Sequencing Platform"/>
            <person name="Ward D."/>
            <person name="Feldgarden M."/>
            <person name="Earl A."/>
            <person name="Young S.K."/>
            <person name="Zeng Q."/>
            <person name="Koehrsen M."/>
            <person name="Alvarado L."/>
            <person name="Berlin A."/>
            <person name="Bochicchio J."/>
            <person name="Borenstein D."/>
            <person name="Chapman S.B."/>
            <person name="Chen Z."/>
            <person name="Engels R."/>
            <person name="Freedman E."/>
            <person name="Gellesch M."/>
            <person name="Goldberg J."/>
            <person name="Griggs A."/>
            <person name="Gujja S."/>
            <person name="Heilman E."/>
            <person name="Heiman D."/>
            <person name="Hepburn T."/>
            <person name="Howarth C."/>
            <person name="Jen D."/>
            <person name="Larson L."/>
            <person name="Lewis B."/>
            <person name="Mehta T."/>
            <person name="Park D."/>
            <person name="Pearson M."/>
            <person name="Roberts A."/>
            <person name="Saif S."/>
            <person name="Shea T."/>
            <person name="Shenoy N."/>
            <person name="Sisk P."/>
            <person name="Stolte C."/>
            <person name="Sykes S."/>
            <person name="Thomson T."/>
            <person name="Walk T."/>
            <person name="White J."/>
            <person name="Yandava C."/>
            <person name="Izard J."/>
            <person name="Baranova O.V."/>
            <person name="Blanton J.M."/>
            <person name="Tanner A.C."/>
            <person name="Dewhirst F.E."/>
            <person name="Haas B."/>
            <person name="Nusbaum C."/>
            <person name="Birren B."/>
        </authorList>
    </citation>
    <scope>NUCLEOTIDE SEQUENCE [LARGE SCALE GENOMIC DNA]</scope>
    <source>
        <strain evidence="2">1-1 BBBD Race 1</strain>
    </source>
</reference>
<reference evidence="3" key="4">
    <citation type="submission" date="2025-05" db="UniProtKB">
        <authorList>
            <consortium name="EnsemblFungi"/>
        </authorList>
    </citation>
    <scope>IDENTIFICATION</scope>
    <source>
        <strain evidence="3">isolate 1-1 / race 1 (BBBD)</strain>
    </source>
</reference>
<protein>
    <submittedName>
        <fullName evidence="2 3">Uncharacterized protein</fullName>
    </submittedName>
</protein>
<dbReference type="Proteomes" id="UP000005240">
    <property type="component" value="Unassembled WGS sequence"/>
</dbReference>
<organism evidence="2">
    <name type="scientific">Puccinia triticina (isolate 1-1 / race 1 (BBBD))</name>
    <name type="common">Brown leaf rust fungus</name>
    <dbReference type="NCBI Taxonomy" id="630390"/>
    <lineage>
        <taxon>Eukaryota</taxon>
        <taxon>Fungi</taxon>
        <taxon>Dikarya</taxon>
        <taxon>Basidiomycota</taxon>
        <taxon>Pucciniomycotina</taxon>
        <taxon>Pucciniomycetes</taxon>
        <taxon>Pucciniales</taxon>
        <taxon>Pucciniaceae</taxon>
        <taxon>Puccinia</taxon>
    </lineage>
</organism>
<dbReference type="VEuPathDB" id="FungiDB:PTTG_11441"/>
<sequence length="238" mass="26769">MHWSEKKPKAEATGTDVFRYSGYPYPSEYCQTYNEWSVNHQGFYAAIRKIQTAAHTTFAGWLVVHKKNCDTIIIRDGYMTGLRYDIQIRANAFAHWVTLGDGRCSVANISVYWEDVVRKAYGKARKFDKVDFPDNPYSAGGRRFGWDPTTGQPKAKGDNGGNNLPLHLCQPDGRQSKGKQQQQQRRTSPNLAKGYEKGGQGGQKQSQGGYKGNRYNPRHGDRDGGRHGGRDGGRGRNY</sequence>
<reference evidence="2" key="2">
    <citation type="submission" date="2016-05" db="EMBL/GenBank/DDBJ databases">
        <title>Comparative analysis highlights variable genome content of wheat rusts and divergence of the mating loci.</title>
        <authorList>
            <person name="Cuomo C.A."/>
            <person name="Bakkeren G."/>
            <person name="Szabo L."/>
            <person name="Khalil H."/>
            <person name="Joly D."/>
            <person name="Goldberg J."/>
            <person name="Young S."/>
            <person name="Zeng Q."/>
            <person name="Fellers J."/>
        </authorList>
    </citation>
    <scope>NUCLEOTIDE SEQUENCE [LARGE SCALE GENOMIC DNA]</scope>
    <source>
        <strain evidence="2">1-1 BBBD Race 1</strain>
    </source>
</reference>
<feature type="compositionally biased region" description="Basic and acidic residues" evidence="1">
    <location>
        <begin position="218"/>
        <end position="238"/>
    </location>
</feature>
<dbReference type="EnsemblFungi" id="PTTG_11441-t43_1">
    <property type="protein sequence ID" value="PTTG_11441-t43_1-p1"/>
    <property type="gene ID" value="PTTG_11441"/>
</dbReference>
<name>A0A0C4FDY5_PUCT1</name>
<evidence type="ECO:0000256" key="1">
    <source>
        <dbReference type="SAM" id="MobiDB-lite"/>
    </source>
</evidence>
<proteinExistence type="predicted"/>